<dbReference type="OrthoDB" id="3625992at2"/>
<keyword evidence="2" id="KW-1185">Reference proteome</keyword>
<dbReference type="AlphaFoldDB" id="A0A495JUR9"/>
<dbReference type="SUPFAM" id="SSF82607">
    <property type="entry name" value="YbaB-like"/>
    <property type="match status" value="1"/>
</dbReference>
<accession>A0A495JUR9</accession>
<evidence type="ECO:0000313" key="2">
    <source>
        <dbReference type="Proteomes" id="UP000277671"/>
    </source>
</evidence>
<name>A0A495JUR9_9ACTN</name>
<sequence>MDAAAYGRFAEDLRAVQRGMAEVRASAESSDGLITVTVGGRGELLELALDPRIYREHDARALSRRILDTVREASGLAHAEVVALTRHLMPPEATDPNFDPLLADLDRMARGRR</sequence>
<dbReference type="EMBL" id="RBKT01000001">
    <property type="protein sequence ID" value="RKR91879.1"/>
    <property type="molecule type" value="Genomic_DNA"/>
</dbReference>
<dbReference type="Proteomes" id="UP000277671">
    <property type="component" value="Unassembled WGS sequence"/>
</dbReference>
<reference evidence="1 2" key="1">
    <citation type="submission" date="2018-10" db="EMBL/GenBank/DDBJ databases">
        <title>Sequencing the genomes of 1000 actinobacteria strains.</title>
        <authorList>
            <person name="Klenk H.-P."/>
        </authorList>
    </citation>
    <scope>NUCLEOTIDE SEQUENCE [LARGE SCALE GENOMIC DNA]</scope>
    <source>
        <strain evidence="1 2">DSM 45175</strain>
    </source>
</reference>
<dbReference type="InterPro" id="IPR036894">
    <property type="entry name" value="YbaB-like_sf"/>
</dbReference>
<dbReference type="Pfam" id="PF02575">
    <property type="entry name" value="YbaB_DNA_bd"/>
    <property type="match status" value="1"/>
</dbReference>
<dbReference type="Gene3D" id="3.30.1310.10">
    <property type="entry name" value="Nucleoid-associated protein YbaB-like domain"/>
    <property type="match status" value="1"/>
</dbReference>
<dbReference type="RefSeq" id="WP_121159975.1">
    <property type="nucleotide sequence ID" value="NZ_RBKT01000001.1"/>
</dbReference>
<proteinExistence type="predicted"/>
<dbReference type="InterPro" id="IPR004401">
    <property type="entry name" value="YbaB/EbfC"/>
</dbReference>
<gene>
    <name evidence="1" type="ORF">BDK92_6307</name>
</gene>
<comment type="caution">
    <text evidence="1">The sequence shown here is derived from an EMBL/GenBank/DDBJ whole genome shotgun (WGS) entry which is preliminary data.</text>
</comment>
<evidence type="ECO:0000313" key="1">
    <source>
        <dbReference type="EMBL" id="RKR91879.1"/>
    </source>
</evidence>
<keyword evidence="1" id="KW-0238">DNA-binding</keyword>
<organism evidence="1 2">
    <name type="scientific">Micromonospora pisi</name>
    <dbReference type="NCBI Taxonomy" id="589240"/>
    <lineage>
        <taxon>Bacteria</taxon>
        <taxon>Bacillati</taxon>
        <taxon>Actinomycetota</taxon>
        <taxon>Actinomycetes</taxon>
        <taxon>Micromonosporales</taxon>
        <taxon>Micromonosporaceae</taxon>
        <taxon>Micromonospora</taxon>
    </lineage>
</organism>
<dbReference type="GO" id="GO:0003677">
    <property type="term" value="F:DNA binding"/>
    <property type="evidence" value="ECO:0007669"/>
    <property type="project" value="UniProtKB-KW"/>
</dbReference>
<protein>
    <submittedName>
        <fullName evidence="1">DNA-binding protein YbaB</fullName>
    </submittedName>
</protein>